<keyword evidence="7" id="KW-0175">Coiled coil</keyword>
<dbReference type="AlphaFoldDB" id="A0A2G8JVG0"/>
<comment type="subcellular location">
    <subcellularLocation>
        <location evidence="1">Cytoplasm</location>
        <location evidence="1">Cytoskeleton</location>
    </subcellularLocation>
</comment>
<evidence type="ECO:0000259" key="9">
    <source>
        <dbReference type="PROSITE" id="PS50067"/>
    </source>
</evidence>
<reference evidence="10 11" key="1">
    <citation type="journal article" date="2017" name="PLoS Biol.">
        <title>The sea cucumber genome provides insights into morphological evolution and visceral regeneration.</title>
        <authorList>
            <person name="Zhang X."/>
            <person name="Sun L."/>
            <person name="Yuan J."/>
            <person name="Sun Y."/>
            <person name="Gao Y."/>
            <person name="Zhang L."/>
            <person name="Li S."/>
            <person name="Dai H."/>
            <person name="Hamel J.F."/>
            <person name="Liu C."/>
            <person name="Yu Y."/>
            <person name="Liu S."/>
            <person name="Lin W."/>
            <person name="Guo K."/>
            <person name="Jin S."/>
            <person name="Xu P."/>
            <person name="Storey K.B."/>
            <person name="Huan P."/>
            <person name="Zhang T."/>
            <person name="Zhou Y."/>
            <person name="Zhang J."/>
            <person name="Lin C."/>
            <person name="Li X."/>
            <person name="Xing L."/>
            <person name="Huo D."/>
            <person name="Sun M."/>
            <person name="Wang L."/>
            <person name="Mercier A."/>
            <person name="Li F."/>
            <person name="Yang H."/>
            <person name="Xiang J."/>
        </authorList>
    </citation>
    <scope>NUCLEOTIDE SEQUENCE [LARGE SCALE GENOMIC DNA]</scope>
    <source>
        <strain evidence="10">Shaxun</strain>
        <tissue evidence="10">Muscle</tissue>
    </source>
</reference>
<accession>A0A2G8JVG0</accession>
<keyword evidence="2 5" id="KW-0547">Nucleotide-binding</keyword>
<dbReference type="Gene3D" id="3.40.850.10">
    <property type="entry name" value="Kinesin motor domain"/>
    <property type="match status" value="1"/>
</dbReference>
<feature type="coiled-coil region" evidence="7">
    <location>
        <begin position="398"/>
        <end position="457"/>
    </location>
</feature>
<dbReference type="PROSITE" id="PS50067">
    <property type="entry name" value="KINESIN_MOTOR_2"/>
    <property type="match status" value="1"/>
</dbReference>
<dbReference type="PROSITE" id="PS00411">
    <property type="entry name" value="KINESIN_MOTOR_1"/>
    <property type="match status" value="1"/>
</dbReference>
<dbReference type="InterPro" id="IPR001752">
    <property type="entry name" value="Kinesin_motor_dom"/>
</dbReference>
<feature type="compositionally biased region" description="Basic and acidic residues" evidence="8">
    <location>
        <begin position="552"/>
        <end position="572"/>
    </location>
</feature>
<gene>
    <name evidence="10" type="ORF">BSL78_23421</name>
</gene>
<dbReference type="GO" id="GO:0005524">
    <property type="term" value="F:ATP binding"/>
    <property type="evidence" value="ECO:0007669"/>
    <property type="project" value="UniProtKB-UniRule"/>
</dbReference>
<dbReference type="SUPFAM" id="SSF52540">
    <property type="entry name" value="P-loop containing nucleoside triphosphate hydrolases"/>
    <property type="match status" value="1"/>
</dbReference>
<evidence type="ECO:0000256" key="8">
    <source>
        <dbReference type="SAM" id="MobiDB-lite"/>
    </source>
</evidence>
<evidence type="ECO:0000256" key="5">
    <source>
        <dbReference type="PROSITE-ProRule" id="PRU00283"/>
    </source>
</evidence>
<comment type="caution">
    <text evidence="10">The sequence shown here is derived from an EMBL/GenBank/DDBJ whole genome shotgun (WGS) entry which is preliminary data.</text>
</comment>
<evidence type="ECO:0000256" key="7">
    <source>
        <dbReference type="SAM" id="Coils"/>
    </source>
</evidence>
<keyword evidence="6" id="KW-0493">Microtubule</keyword>
<dbReference type="GO" id="GO:0051231">
    <property type="term" value="P:spindle elongation"/>
    <property type="evidence" value="ECO:0007669"/>
    <property type="project" value="TreeGrafter"/>
</dbReference>
<evidence type="ECO:0000313" key="11">
    <source>
        <dbReference type="Proteomes" id="UP000230750"/>
    </source>
</evidence>
<protein>
    <recommendedName>
        <fullName evidence="6">Kinesin-like protein</fullName>
    </recommendedName>
</protein>
<proteinExistence type="inferred from homology"/>
<dbReference type="InterPro" id="IPR019821">
    <property type="entry name" value="Kinesin_motor_CS"/>
</dbReference>
<dbReference type="GO" id="GO:0007018">
    <property type="term" value="P:microtubule-based movement"/>
    <property type="evidence" value="ECO:0007669"/>
    <property type="project" value="InterPro"/>
</dbReference>
<dbReference type="EMBL" id="MRZV01001206">
    <property type="protein sequence ID" value="PIK39734.1"/>
    <property type="molecule type" value="Genomic_DNA"/>
</dbReference>
<keyword evidence="4" id="KW-0963">Cytoplasm</keyword>
<name>A0A2G8JVG0_STIJA</name>
<dbReference type="PRINTS" id="PR00380">
    <property type="entry name" value="KINESINHEAVY"/>
</dbReference>
<sequence>MAVKSEGSRVQVAVRLRPVLSKPTVDKCVSGIDQKSLEIWNWRNSKQSLRFEFDNFFGEESQQKDIFSKCVRPLLRHTLQGQNVSVFAYGPTGAGKTYTMQGTSDQPGVIPRSLYTLFRAIKNSEKGPNPEWKHTISFSYLEIYQEKVYDLLEVKAHDLPIREDQQRNIFISNLGEQEITSVQDFQKHFQPANQNRTTAATKLNSRSSRSHSVLLVKVKKTKETDKEVRSQIGKLYLIDLAGSENNKKTGNQGIRLKESGCINMSLFQLGKVVDALNQGLPRIPYRDSKLTRLLQDSLGGHAHACMLTNIAPEQEFYMDTYTTLNFAAKSRNVVNKPFVREISETKKIPEAKNVPQKRSISDEENVDSKKAKLGQRKVTDRLHDTGFSPLIRRQASFEENVKSRLDNLEQNLLQKLTQTIKSTSDTHPELKRGFEHVRRLEKEMASVKNVLHKTQSDSRSSTKEDCGWSPLTNCKNIRMSRKSGKNSQQRQIHFAKVKDLTDKENLQVVGLILNLKKDMIEDLHKVTGLPQKTVNLIIQVSEQFDCHGDLMQREREREREREEDRSAREVKSSRSRSLGQAGL</sequence>
<dbReference type="InterPro" id="IPR036961">
    <property type="entry name" value="Kinesin_motor_dom_sf"/>
</dbReference>
<dbReference type="Pfam" id="PF00225">
    <property type="entry name" value="Kinesin"/>
    <property type="match status" value="1"/>
</dbReference>
<evidence type="ECO:0000256" key="1">
    <source>
        <dbReference type="ARBA" id="ARBA00004245"/>
    </source>
</evidence>
<evidence type="ECO:0000256" key="2">
    <source>
        <dbReference type="ARBA" id="ARBA00022741"/>
    </source>
</evidence>
<comment type="similarity">
    <text evidence="5 6">Belongs to the TRAFAC class myosin-kinesin ATPase superfamily. Kinesin family.</text>
</comment>
<keyword evidence="3 5" id="KW-0067">ATP-binding</keyword>
<dbReference type="STRING" id="307972.A0A2G8JVG0"/>
<organism evidence="10 11">
    <name type="scientific">Stichopus japonicus</name>
    <name type="common">Sea cucumber</name>
    <dbReference type="NCBI Taxonomy" id="307972"/>
    <lineage>
        <taxon>Eukaryota</taxon>
        <taxon>Metazoa</taxon>
        <taxon>Echinodermata</taxon>
        <taxon>Eleutherozoa</taxon>
        <taxon>Echinozoa</taxon>
        <taxon>Holothuroidea</taxon>
        <taxon>Aspidochirotacea</taxon>
        <taxon>Aspidochirotida</taxon>
        <taxon>Stichopodidae</taxon>
        <taxon>Apostichopus</taxon>
    </lineage>
</organism>
<keyword evidence="11" id="KW-1185">Reference proteome</keyword>
<dbReference type="GO" id="GO:0005874">
    <property type="term" value="C:microtubule"/>
    <property type="evidence" value="ECO:0007669"/>
    <property type="project" value="UniProtKB-KW"/>
</dbReference>
<feature type="binding site" evidence="5">
    <location>
        <begin position="90"/>
        <end position="97"/>
    </location>
    <ligand>
        <name>ATP</name>
        <dbReference type="ChEBI" id="CHEBI:30616"/>
    </ligand>
</feature>
<dbReference type="GO" id="GO:0008017">
    <property type="term" value="F:microtubule binding"/>
    <property type="evidence" value="ECO:0007669"/>
    <property type="project" value="InterPro"/>
</dbReference>
<dbReference type="GO" id="GO:0007052">
    <property type="term" value="P:mitotic spindle organization"/>
    <property type="evidence" value="ECO:0007669"/>
    <property type="project" value="TreeGrafter"/>
</dbReference>
<feature type="region of interest" description="Disordered" evidence="8">
    <location>
        <begin position="351"/>
        <end position="372"/>
    </location>
</feature>
<feature type="region of interest" description="Disordered" evidence="8">
    <location>
        <begin position="552"/>
        <end position="583"/>
    </location>
</feature>
<dbReference type="PANTHER" id="PTHR47969:SF9">
    <property type="entry name" value="KINESIN-LIKE PROTEIN"/>
    <property type="match status" value="1"/>
</dbReference>
<evidence type="ECO:0000256" key="6">
    <source>
        <dbReference type="RuleBase" id="RU000394"/>
    </source>
</evidence>
<evidence type="ECO:0000313" key="10">
    <source>
        <dbReference type="EMBL" id="PIK39734.1"/>
    </source>
</evidence>
<evidence type="ECO:0000256" key="3">
    <source>
        <dbReference type="ARBA" id="ARBA00022840"/>
    </source>
</evidence>
<dbReference type="InterPro" id="IPR027417">
    <property type="entry name" value="P-loop_NTPase"/>
</dbReference>
<dbReference type="PANTHER" id="PTHR47969">
    <property type="entry name" value="CHROMOSOME-ASSOCIATED KINESIN KIF4A-RELATED"/>
    <property type="match status" value="1"/>
</dbReference>
<dbReference type="OrthoDB" id="3176171at2759"/>
<dbReference type="Proteomes" id="UP000230750">
    <property type="component" value="Unassembled WGS sequence"/>
</dbReference>
<dbReference type="InterPro" id="IPR027640">
    <property type="entry name" value="Kinesin-like_fam"/>
</dbReference>
<evidence type="ECO:0000256" key="4">
    <source>
        <dbReference type="ARBA" id="ARBA00023212"/>
    </source>
</evidence>
<dbReference type="CDD" id="cd01376">
    <property type="entry name" value="KISc_KID_like"/>
    <property type="match status" value="1"/>
</dbReference>
<feature type="domain" description="Kinesin motor" evidence="9">
    <location>
        <begin position="9"/>
        <end position="333"/>
    </location>
</feature>
<keyword evidence="5 6" id="KW-0505">Motor protein</keyword>
<dbReference type="GO" id="GO:0005875">
    <property type="term" value="C:microtubule associated complex"/>
    <property type="evidence" value="ECO:0007669"/>
    <property type="project" value="TreeGrafter"/>
</dbReference>
<dbReference type="SMART" id="SM00129">
    <property type="entry name" value="KISc"/>
    <property type="match status" value="1"/>
</dbReference>
<dbReference type="GO" id="GO:0003777">
    <property type="term" value="F:microtubule motor activity"/>
    <property type="evidence" value="ECO:0007669"/>
    <property type="project" value="InterPro"/>
</dbReference>
<keyword evidence="4" id="KW-0206">Cytoskeleton</keyword>